<evidence type="ECO:0000313" key="6">
    <source>
        <dbReference type="EMBL" id="MSN96319.1"/>
    </source>
</evidence>
<gene>
    <name evidence="6" type="ORF">F1B92_03780</name>
</gene>
<dbReference type="GO" id="GO:0008914">
    <property type="term" value="F:leucyl-tRNA--protein transferase activity"/>
    <property type="evidence" value="ECO:0007669"/>
    <property type="project" value="InterPro"/>
</dbReference>
<evidence type="ECO:0000256" key="3">
    <source>
        <dbReference type="ARBA" id="ARBA00023315"/>
    </source>
</evidence>
<dbReference type="PIRSF" id="PIRSF037208">
    <property type="entry name" value="ATE_pro_prd"/>
    <property type="match status" value="1"/>
</dbReference>
<evidence type="ECO:0000259" key="4">
    <source>
        <dbReference type="Pfam" id="PF04376"/>
    </source>
</evidence>
<organism evidence="6 7">
    <name type="scientific">Campylobacter portucalensis</name>
    <dbReference type="NCBI Taxonomy" id="2608384"/>
    <lineage>
        <taxon>Bacteria</taxon>
        <taxon>Pseudomonadati</taxon>
        <taxon>Campylobacterota</taxon>
        <taxon>Epsilonproteobacteria</taxon>
        <taxon>Campylobacterales</taxon>
        <taxon>Campylobacteraceae</taxon>
        <taxon>Campylobacter</taxon>
    </lineage>
</organism>
<feature type="domain" description="N-end rule aminoacyl transferase C-terminal" evidence="5">
    <location>
        <begin position="98"/>
        <end position="223"/>
    </location>
</feature>
<evidence type="ECO:0000313" key="7">
    <source>
        <dbReference type="Proteomes" id="UP000476338"/>
    </source>
</evidence>
<proteinExistence type="predicted"/>
<evidence type="ECO:0000256" key="2">
    <source>
        <dbReference type="ARBA" id="ARBA00022679"/>
    </source>
</evidence>
<dbReference type="GO" id="GO:0004057">
    <property type="term" value="F:arginyl-tRNA--protein transferase activity"/>
    <property type="evidence" value="ECO:0007669"/>
    <property type="project" value="UniProtKB-EC"/>
</dbReference>
<protein>
    <submittedName>
        <fullName evidence="6">Arginyltransferase</fullName>
        <ecNumber evidence="6">2.3.2.8</ecNumber>
    </submittedName>
</protein>
<dbReference type="Proteomes" id="UP000476338">
    <property type="component" value="Unassembled WGS sequence"/>
</dbReference>
<dbReference type="EC" id="2.3.2.8" evidence="6"/>
<dbReference type="PANTHER" id="PTHR21367">
    <property type="entry name" value="ARGININE-TRNA-PROTEIN TRANSFERASE 1"/>
    <property type="match status" value="1"/>
</dbReference>
<dbReference type="InterPro" id="IPR007472">
    <property type="entry name" value="N-end_Aminoacyl_Trfase_C"/>
</dbReference>
<comment type="caution">
    <text evidence="6">The sequence shown here is derived from an EMBL/GenBank/DDBJ whole genome shotgun (WGS) entry which is preliminary data.</text>
</comment>
<keyword evidence="7" id="KW-1185">Reference proteome</keyword>
<dbReference type="EMBL" id="VWSJ01000009">
    <property type="protein sequence ID" value="MSN96319.1"/>
    <property type="molecule type" value="Genomic_DNA"/>
</dbReference>
<sequence length="239" mass="29022">MTAFCTLETKCPYLSNEKSRTEYLYIKNCSFSLNSELVKRGYRRFGEYFQRPICGFCDECVSVRIDAFKFKLSKSQRRNLRKNLKTNWMITRPLVDREHVELFKKYHKYMEHKKDWKYYDMDIRKYYDIYVLGYGKFGKEISFYDENKKLICVDLIDIVDDGISSIYCYYDPDFLHLGLGKFSLLKEIEFAKISNLRWIYLGYYVKGCDSLEYKKDFLPQEALREYVDFYQEPVWVDFK</sequence>
<keyword evidence="1" id="KW-0963">Cytoplasm</keyword>
<dbReference type="AlphaFoldDB" id="A0A6L5WH08"/>
<accession>A0A6L5WH08</accession>
<dbReference type="InterPro" id="IPR016181">
    <property type="entry name" value="Acyl_CoA_acyltransferase"/>
</dbReference>
<keyword evidence="3 6" id="KW-0012">Acyltransferase</keyword>
<feature type="domain" description="N-end aminoacyl transferase N-terminal" evidence="4">
    <location>
        <begin position="10"/>
        <end position="78"/>
    </location>
</feature>
<dbReference type="NCBIfam" id="NF002344">
    <property type="entry name" value="PRK01305.2-1"/>
    <property type="match status" value="1"/>
</dbReference>
<dbReference type="Pfam" id="PF04377">
    <property type="entry name" value="ATE_C"/>
    <property type="match status" value="1"/>
</dbReference>
<dbReference type="GO" id="GO:0071596">
    <property type="term" value="P:ubiquitin-dependent protein catabolic process via the N-end rule pathway"/>
    <property type="evidence" value="ECO:0007669"/>
    <property type="project" value="InterPro"/>
</dbReference>
<dbReference type="SUPFAM" id="SSF55729">
    <property type="entry name" value="Acyl-CoA N-acyltransferases (Nat)"/>
    <property type="match status" value="1"/>
</dbReference>
<dbReference type="InterPro" id="IPR017138">
    <property type="entry name" value="Asp_Glu_LeuTrfase"/>
</dbReference>
<dbReference type="PANTHER" id="PTHR21367:SF1">
    <property type="entry name" value="ARGINYL-TRNA--PROTEIN TRANSFERASE 1"/>
    <property type="match status" value="1"/>
</dbReference>
<dbReference type="InterPro" id="IPR007471">
    <property type="entry name" value="N-end_Aminoacyl_Trfase_N"/>
</dbReference>
<dbReference type="Pfam" id="PF04376">
    <property type="entry name" value="ATE_N"/>
    <property type="match status" value="1"/>
</dbReference>
<name>A0A6L5WH08_9BACT</name>
<keyword evidence="2 6" id="KW-0808">Transferase</keyword>
<dbReference type="InterPro" id="IPR030700">
    <property type="entry name" value="N-end_Aminoacyl_Trfase"/>
</dbReference>
<dbReference type="GO" id="GO:0005737">
    <property type="term" value="C:cytoplasm"/>
    <property type="evidence" value="ECO:0007669"/>
    <property type="project" value="TreeGrafter"/>
</dbReference>
<reference evidence="6 7" key="1">
    <citation type="submission" date="2019-09" db="EMBL/GenBank/DDBJ databases">
        <authorList>
            <person name="Silva M."/>
            <person name="Pereira G."/>
            <person name="Lopes-Da-Costa L."/>
            <person name="Silva E."/>
        </authorList>
    </citation>
    <scope>NUCLEOTIDE SEQUENCE [LARGE SCALE GENOMIC DNA]</scope>
    <source>
        <strain evidence="6 7">FMV-PI01</strain>
    </source>
</reference>
<dbReference type="RefSeq" id="WP_154570584.1">
    <property type="nucleotide sequence ID" value="NZ_VWSJ01000009.1"/>
</dbReference>
<evidence type="ECO:0000259" key="5">
    <source>
        <dbReference type="Pfam" id="PF04377"/>
    </source>
</evidence>
<evidence type="ECO:0000256" key="1">
    <source>
        <dbReference type="ARBA" id="ARBA00022490"/>
    </source>
</evidence>
<reference evidence="6 7" key="2">
    <citation type="submission" date="2020-03" db="EMBL/GenBank/DDBJ databases">
        <title>Campylobacter portucalensis sp. nov., a new species of Campylobacter isolated from the reproductive tract of bulls.</title>
        <authorList>
            <person name="Silva M.F."/>
            <person name="Pereira G."/>
            <person name="Carneiro C."/>
            <person name="Hemphill A."/>
            <person name="Mateus L."/>
            <person name="Lopes-Da-Costa L."/>
            <person name="Silva E."/>
        </authorList>
    </citation>
    <scope>NUCLEOTIDE SEQUENCE [LARGE SCALE GENOMIC DNA]</scope>
    <source>
        <strain evidence="6 7">FMV-PI01</strain>
    </source>
</reference>